<sequence length="36" mass="3646">VTSLLSTPLEGFGRELSHSPAINCRCGCTRVVGGAG</sequence>
<accession>A0A382NK70</accession>
<reference evidence="1" key="1">
    <citation type="submission" date="2018-05" db="EMBL/GenBank/DDBJ databases">
        <authorList>
            <person name="Lanie J.A."/>
            <person name="Ng W.-L."/>
            <person name="Kazmierczak K.M."/>
            <person name="Andrzejewski T.M."/>
            <person name="Davidsen T.M."/>
            <person name="Wayne K.J."/>
            <person name="Tettelin H."/>
            <person name="Glass J.I."/>
            <person name="Rusch D."/>
            <person name="Podicherti R."/>
            <person name="Tsui H.-C.T."/>
            <person name="Winkler M.E."/>
        </authorList>
    </citation>
    <scope>NUCLEOTIDE SEQUENCE</scope>
</reference>
<organism evidence="1">
    <name type="scientific">marine metagenome</name>
    <dbReference type="NCBI Taxonomy" id="408172"/>
    <lineage>
        <taxon>unclassified sequences</taxon>
        <taxon>metagenomes</taxon>
        <taxon>ecological metagenomes</taxon>
    </lineage>
</organism>
<evidence type="ECO:0000313" key="1">
    <source>
        <dbReference type="EMBL" id="SVC60705.1"/>
    </source>
</evidence>
<feature type="non-terminal residue" evidence="1">
    <location>
        <position position="36"/>
    </location>
</feature>
<gene>
    <name evidence="1" type="ORF">METZ01_LOCUS313559</name>
</gene>
<feature type="non-terminal residue" evidence="1">
    <location>
        <position position="1"/>
    </location>
</feature>
<proteinExistence type="predicted"/>
<protein>
    <submittedName>
        <fullName evidence="1">Uncharacterized protein</fullName>
    </submittedName>
</protein>
<dbReference type="AlphaFoldDB" id="A0A382NK70"/>
<dbReference type="EMBL" id="UINC01100558">
    <property type="protein sequence ID" value="SVC60705.1"/>
    <property type="molecule type" value="Genomic_DNA"/>
</dbReference>
<name>A0A382NK70_9ZZZZ</name>